<dbReference type="EMBL" id="CP031417">
    <property type="protein sequence ID" value="AXK81822.1"/>
    <property type="molecule type" value="Genomic_DNA"/>
</dbReference>
<dbReference type="Gene3D" id="3.30.70.100">
    <property type="match status" value="1"/>
</dbReference>
<dbReference type="InterPro" id="IPR007138">
    <property type="entry name" value="ABM_dom"/>
</dbReference>
<dbReference type="OrthoDB" id="9812192at2"/>
<accession>A0A345ZY25</accession>
<keyword evidence="3" id="KW-1185">Reference proteome</keyword>
<dbReference type="KEGG" id="ptaw:DW352_15605"/>
<dbReference type="InterPro" id="IPR050744">
    <property type="entry name" value="AI-2_Isomerase_LsrG"/>
</dbReference>
<dbReference type="Pfam" id="PF03992">
    <property type="entry name" value="ABM"/>
    <property type="match status" value="1"/>
</dbReference>
<dbReference type="PANTHER" id="PTHR33336:SF3">
    <property type="entry name" value="ABM DOMAIN-CONTAINING PROTEIN"/>
    <property type="match status" value="1"/>
</dbReference>
<dbReference type="GO" id="GO:0004497">
    <property type="term" value="F:monooxygenase activity"/>
    <property type="evidence" value="ECO:0007669"/>
    <property type="project" value="UniProtKB-KW"/>
</dbReference>
<evidence type="ECO:0000259" key="1">
    <source>
        <dbReference type="PROSITE" id="PS51725"/>
    </source>
</evidence>
<dbReference type="InterPro" id="IPR011008">
    <property type="entry name" value="Dimeric_a/b-barrel"/>
</dbReference>
<dbReference type="RefSeq" id="WP_115692201.1">
    <property type="nucleotide sequence ID" value="NZ_CP031417.1"/>
</dbReference>
<dbReference type="SUPFAM" id="SSF54909">
    <property type="entry name" value="Dimeric alpha+beta barrel"/>
    <property type="match status" value="1"/>
</dbReference>
<sequence length="98" mass="10890">MSAQVKVMAILNARQGKVDALRTLLEGLVTASRAEPGNLRYDLWADPSDEGRFVLDELYIDSVANTSHRVTPHFQHYLSTINDLAERTAVVLAPVDVR</sequence>
<protein>
    <submittedName>
        <fullName evidence="2">Antibiotic biosynthesis monooxygenase</fullName>
    </submittedName>
</protein>
<reference evidence="2 3" key="1">
    <citation type="submission" date="2018-07" db="EMBL/GenBank/DDBJ databases">
        <authorList>
            <person name="Quirk P.G."/>
            <person name="Krulwich T.A."/>
        </authorList>
    </citation>
    <scope>NUCLEOTIDE SEQUENCE [LARGE SCALE GENOMIC DNA]</scope>
    <source>
        <strain evidence="2 3">CC-BB4</strain>
    </source>
</reference>
<dbReference type="AlphaFoldDB" id="A0A345ZY25"/>
<name>A0A345ZY25_9HYPH</name>
<dbReference type="Proteomes" id="UP000254889">
    <property type="component" value="Chromosome"/>
</dbReference>
<keyword evidence="2" id="KW-0560">Oxidoreductase</keyword>
<proteinExistence type="predicted"/>
<dbReference type="PROSITE" id="PS51725">
    <property type="entry name" value="ABM"/>
    <property type="match status" value="1"/>
</dbReference>
<feature type="domain" description="ABM" evidence="1">
    <location>
        <begin position="5"/>
        <end position="93"/>
    </location>
</feature>
<gene>
    <name evidence="2" type="ORF">DW352_15605</name>
</gene>
<keyword evidence="2" id="KW-0503">Monooxygenase</keyword>
<evidence type="ECO:0000313" key="3">
    <source>
        <dbReference type="Proteomes" id="UP000254889"/>
    </source>
</evidence>
<dbReference type="PANTHER" id="PTHR33336">
    <property type="entry name" value="QUINOL MONOOXYGENASE YGIN-RELATED"/>
    <property type="match status" value="1"/>
</dbReference>
<evidence type="ECO:0000313" key="2">
    <source>
        <dbReference type="EMBL" id="AXK81822.1"/>
    </source>
</evidence>
<dbReference type="GO" id="GO:0005829">
    <property type="term" value="C:cytosol"/>
    <property type="evidence" value="ECO:0007669"/>
    <property type="project" value="TreeGrafter"/>
</dbReference>
<organism evidence="2 3">
    <name type="scientific">Pseudolabrys taiwanensis</name>
    <dbReference type="NCBI Taxonomy" id="331696"/>
    <lineage>
        <taxon>Bacteria</taxon>
        <taxon>Pseudomonadati</taxon>
        <taxon>Pseudomonadota</taxon>
        <taxon>Alphaproteobacteria</taxon>
        <taxon>Hyphomicrobiales</taxon>
        <taxon>Xanthobacteraceae</taxon>
        <taxon>Pseudolabrys</taxon>
    </lineage>
</organism>